<comment type="caution">
    <text evidence="1">The sequence shown here is derived from an EMBL/GenBank/DDBJ whole genome shotgun (WGS) entry which is preliminary data.</text>
</comment>
<evidence type="ECO:0000313" key="2">
    <source>
        <dbReference type="Proteomes" id="UP000715095"/>
    </source>
</evidence>
<gene>
    <name evidence="1" type="ORF">H6A60_10935</name>
</gene>
<proteinExistence type="predicted"/>
<name>A0ABS2DV09_9BURK</name>
<keyword evidence="2" id="KW-1185">Reference proteome</keyword>
<evidence type="ECO:0000313" key="1">
    <source>
        <dbReference type="EMBL" id="MBM6704982.1"/>
    </source>
</evidence>
<accession>A0ABS2DV09</accession>
<organism evidence="1 2">
    <name type="scientific">Sutterella massiliensis</name>
    <dbReference type="NCBI Taxonomy" id="1816689"/>
    <lineage>
        <taxon>Bacteria</taxon>
        <taxon>Pseudomonadati</taxon>
        <taxon>Pseudomonadota</taxon>
        <taxon>Betaproteobacteria</taxon>
        <taxon>Burkholderiales</taxon>
        <taxon>Sutterellaceae</taxon>
        <taxon>Sutterella</taxon>
    </lineage>
</organism>
<sequence length="188" mass="21551">MLQVTNLNNKSVAVIGELIPTLEKTDLVSLCDASSIFFFGKKKAKESLENSFNKIETYNKPNVFHFLISEKKKDTYAWQLFKLLNDKKDLKFDFVMYKGNHSFDIDGAAMPLIVRSLKAGGIIAIADSEWSIAKSPTMNPKANPNIKKEYTDDQIQTCPIKELISFYFKNEFIEIKINKPNLRVFKKL</sequence>
<dbReference type="EMBL" id="JACJJC010000038">
    <property type="protein sequence ID" value="MBM6704982.1"/>
    <property type="molecule type" value="Genomic_DNA"/>
</dbReference>
<dbReference type="RefSeq" id="WP_205104553.1">
    <property type="nucleotide sequence ID" value="NZ_JACJJC010000038.1"/>
</dbReference>
<dbReference type="Proteomes" id="UP000715095">
    <property type="component" value="Unassembled WGS sequence"/>
</dbReference>
<reference evidence="1 2" key="1">
    <citation type="journal article" date="2021" name="Sci. Rep.">
        <title>The distribution of antibiotic resistance genes in chicken gut microbiota commensals.</title>
        <authorList>
            <person name="Juricova H."/>
            <person name="Matiasovicova J."/>
            <person name="Kubasova T."/>
            <person name="Cejkova D."/>
            <person name="Rychlik I."/>
        </authorList>
    </citation>
    <scope>NUCLEOTIDE SEQUENCE [LARGE SCALE GENOMIC DNA]</scope>
    <source>
        <strain evidence="1 2">An829</strain>
    </source>
</reference>
<protein>
    <submittedName>
        <fullName evidence="1">Uncharacterized protein</fullName>
    </submittedName>
</protein>